<gene>
    <name evidence="1" type="ORF">ACE1CA_00965</name>
</gene>
<dbReference type="EMBL" id="JBHFNT010000013">
    <property type="protein sequence ID" value="MFB2833083.1"/>
    <property type="molecule type" value="Genomic_DNA"/>
</dbReference>
<sequence>MADNLQNQKSLEEQLNTVFASTNSDKNYNAKKALVSSVPAIGSLAVTFYESYFSPPVNERFQVFFESLVRELRKLESRINSVDLYNPGFQTILIRACQMAILTHQEEKLKALRNAVLNSSIPNALDDDLQLMFLKWIDEFTVTHIFVLKSLHYLDQYKPEELKAQFPEFENKEVIYNQILKDLVNKGLINLKEVYITEEESKNNFFPNIYPEIPQLQNRKKGRKLNTVRRSEDIKAIVNNSVFRKSKTTDLGKQFIQFIESPSSLALG</sequence>
<proteinExistence type="predicted"/>
<organism evidence="1 2">
    <name type="scientific">Floridaenema evergladense BLCC-F167</name>
    <dbReference type="NCBI Taxonomy" id="3153639"/>
    <lineage>
        <taxon>Bacteria</taxon>
        <taxon>Bacillati</taxon>
        <taxon>Cyanobacteriota</taxon>
        <taxon>Cyanophyceae</taxon>
        <taxon>Oscillatoriophycideae</taxon>
        <taxon>Aerosakkonematales</taxon>
        <taxon>Aerosakkonemataceae</taxon>
        <taxon>Floridanema</taxon>
        <taxon>Floridanema evergladense</taxon>
    </lineage>
</organism>
<comment type="caution">
    <text evidence="1">The sequence shown here is derived from an EMBL/GenBank/DDBJ whole genome shotgun (WGS) entry which is preliminary data.</text>
</comment>
<reference evidence="1 2" key="1">
    <citation type="submission" date="2024-09" db="EMBL/GenBank/DDBJ databases">
        <title>Floridaenema gen nov. (Aerosakkonemataceae, Aerosakkonematales ord. nov., Cyanobacteria) from benthic tropical and subtropical fresh waters, with the description of four new species.</title>
        <authorList>
            <person name="Moretto J.A."/>
            <person name="Berthold D.E."/>
            <person name="Lefler F.W."/>
            <person name="Huang I.-S."/>
            <person name="Laughinghouse H. IV."/>
        </authorList>
    </citation>
    <scope>NUCLEOTIDE SEQUENCE [LARGE SCALE GENOMIC DNA]</scope>
    <source>
        <strain evidence="1 2">BLCC-F167</strain>
    </source>
</reference>
<evidence type="ECO:0000313" key="1">
    <source>
        <dbReference type="EMBL" id="MFB2833083.1"/>
    </source>
</evidence>
<dbReference type="Proteomes" id="UP001576780">
    <property type="component" value="Unassembled WGS sequence"/>
</dbReference>
<protein>
    <submittedName>
        <fullName evidence="1">Uncharacterized protein</fullName>
    </submittedName>
</protein>
<dbReference type="RefSeq" id="WP_413275551.1">
    <property type="nucleotide sequence ID" value="NZ_JBHFNT010000013.1"/>
</dbReference>
<accession>A0ABV4WDD9</accession>
<evidence type="ECO:0000313" key="2">
    <source>
        <dbReference type="Proteomes" id="UP001576780"/>
    </source>
</evidence>
<keyword evidence="2" id="KW-1185">Reference proteome</keyword>
<name>A0ABV4WDD9_9CYAN</name>